<dbReference type="InterPro" id="IPR046938">
    <property type="entry name" value="DNA_clamp_sf"/>
</dbReference>
<feature type="transmembrane region" description="Helical" evidence="14">
    <location>
        <begin position="1181"/>
        <end position="1209"/>
    </location>
</feature>
<evidence type="ECO:0000256" key="11">
    <source>
        <dbReference type="RuleBase" id="RU000641"/>
    </source>
</evidence>
<dbReference type="PROSITE" id="PS01251">
    <property type="entry name" value="PCNA_1"/>
    <property type="match status" value="1"/>
</dbReference>
<evidence type="ECO:0000256" key="2">
    <source>
        <dbReference type="ARBA" id="ARBA00004308"/>
    </source>
</evidence>
<dbReference type="InterPro" id="IPR026859">
    <property type="entry name" value="Myosin-bd"/>
</dbReference>
<feature type="compositionally biased region" description="Polar residues" evidence="13">
    <location>
        <begin position="507"/>
        <end position="517"/>
    </location>
</feature>
<dbReference type="GO" id="GO:0006273">
    <property type="term" value="P:lagging strand elongation"/>
    <property type="evidence" value="ECO:0007669"/>
    <property type="project" value="UniProtKB-ARBA"/>
</dbReference>
<dbReference type="InParanoid" id="V5FW39"/>
<reference evidence="19" key="1">
    <citation type="journal article" date="2014" name="Genome Announc.">
        <title>Draft genome sequence of the formaldehyde-resistant fungus Byssochlamys spectabilis No. 5 (anamorph Paecilomyces variotii No. 5) (NBRC109023).</title>
        <authorList>
            <person name="Oka T."/>
            <person name="Ekino K."/>
            <person name="Fukuda K."/>
            <person name="Nomura Y."/>
        </authorList>
    </citation>
    <scope>NUCLEOTIDE SEQUENCE [LARGE SCALE GENOMIC DNA]</scope>
    <source>
        <strain evidence="19">No. 5 / NBRC 109023</strain>
    </source>
</reference>
<dbReference type="InterPro" id="IPR022649">
    <property type="entry name" value="Pr_cel_nuc_antig_C"/>
</dbReference>
<dbReference type="GO" id="GO:0003677">
    <property type="term" value="F:DNA binding"/>
    <property type="evidence" value="ECO:0007669"/>
    <property type="project" value="UniProtKB-KW"/>
</dbReference>
<dbReference type="HAMAP" id="MF_00317">
    <property type="entry name" value="DNApol_clamp_arch"/>
    <property type="match status" value="1"/>
</dbReference>
<feature type="transmembrane region" description="Helical" evidence="14">
    <location>
        <begin position="1215"/>
        <end position="1237"/>
    </location>
</feature>
<evidence type="ECO:0000256" key="7">
    <source>
        <dbReference type="ARBA" id="ARBA00023125"/>
    </source>
</evidence>
<evidence type="ECO:0000256" key="1">
    <source>
        <dbReference type="ARBA" id="ARBA00004123"/>
    </source>
</evidence>
<feature type="domain" description="Proliferating cell nuclear antigen PCNA N-terminal" evidence="15">
    <location>
        <begin position="698"/>
        <end position="808"/>
    </location>
</feature>
<evidence type="ECO:0000259" key="15">
    <source>
        <dbReference type="Pfam" id="PF00705"/>
    </source>
</evidence>
<feature type="region of interest" description="Disordered" evidence="13">
    <location>
        <begin position="483"/>
        <end position="520"/>
    </location>
</feature>
<evidence type="ECO:0000313" key="19">
    <source>
        <dbReference type="Proteomes" id="UP000018001"/>
    </source>
</evidence>
<dbReference type="FunFam" id="3.70.10.10:FF:000001">
    <property type="entry name" value="Proliferating cell nuclear antigen"/>
    <property type="match status" value="1"/>
</dbReference>
<dbReference type="CDD" id="cd00577">
    <property type="entry name" value="PCNA"/>
    <property type="match status" value="1"/>
</dbReference>
<dbReference type="Proteomes" id="UP000018001">
    <property type="component" value="Unassembled WGS sequence"/>
</dbReference>
<feature type="region of interest" description="Disordered" evidence="13">
    <location>
        <begin position="664"/>
        <end position="691"/>
    </location>
</feature>
<comment type="similarity">
    <text evidence="3 12">Belongs to the PCNA family.</text>
</comment>
<evidence type="ECO:0000256" key="10">
    <source>
        <dbReference type="ARBA" id="ARBA00054163"/>
    </source>
</evidence>
<keyword evidence="6 14" id="KW-1133">Transmembrane helix</keyword>
<evidence type="ECO:0000256" key="13">
    <source>
        <dbReference type="SAM" id="MobiDB-lite"/>
    </source>
</evidence>
<feature type="transmembrane region" description="Helical" evidence="14">
    <location>
        <begin position="1088"/>
        <end position="1108"/>
    </location>
</feature>
<dbReference type="InterPro" id="IPR040410">
    <property type="entry name" value="UPF0658_Golgi"/>
</dbReference>
<dbReference type="OrthoDB" id="21151at2759"/>
<comment type="caution">
    <text evidence="18">The sequence shown here is derived from an EMBL/GenBank/DDBJ whole genome shotgun (WGS) entry which is preliminary data.</text>
</comment>
<dbReference type="GO" id="GO:0070987">
    <property type="term" value="P:error-free translesion synthesis"/>
    <property type="evidence" value="ECO:0007669"/>
    <property type="project" value="UniProtKB-ARBA"/>
</dbReference>
<dbReference type="GO" id="GO:0005794">
    <property type="term" value="C:Golgi apparatus"/>
    <property type="evidence" value="ECO:0007669"/>
    <property type="project" value="TreeGrafter"/>
</dbReference>
<dbReference type="Pfam" id="PF00705">
    <property type="entry name" value="PCNA_N"/>
    <property type="match status" value="1"/>
</dbReference>
<evidence type="ECO:0000256" key="12">
    <source>
        <dbReference type="RuleBase" id="RU003671"/>
    </source>
</evidence>
<feature type="transmembrane region" description="Helical" evidence="14">
    <location>
        <begin position="1244"/>
        <end position="1262"/>
    </location>
</feature>
<dbReference type="PROSITE" id="PS00293">
    <property type="entry name" value="PCNA_2"/>
    <property type="match status" value="1"/>
</dbReference>
<dbReference type="GO" id="GO:0017022">
    <property type="term" value="F:myosin binding"/>
    <property type="evidence" value="ECO:0007669"/>
    <property type="project" value="InterPro"/>
</dbReference>
<keyword evidence="8 14" id="KW-0472">Membrane</keyword>
<evidence type="ECO:0000256" key="8">
    <source>
        <dbReference type="ARBA" id="ARBA00023136"/>
    </source>
</evidence>
<dbReference type="PANTHER" id="PTHR34391">
    <property type="entry name" value="UPF0658 GOLGI APPARATUS MEMBRANE PROTEIN C1952.10C-RELATED"/>
    <property type="match status" value="1"/>
</dbReference>
<dbReference type="GO" id="GO:0043626">
    <property type="term" value="C:PCNA complex"/>
    <property type="evidence" value="ECO:0007669"/>
    <property type="project" value="UniProtKB-ARBA"/>
</dbReference>
<organism evidence="18 19">
    <name type="scientific">Byssochlamys spectabilis (strain No. 5 / NBRC 109023)</name>
    <name type="common">Paecilomyces variotii</name>
    <dbReference type="NCBI Taxonomy" id="1356009"/>
    <lineage>
        <taxon>Eukaryota</taxon>
        <taxon>Fungi</taxon>
        <taxon>Dikarya</taxon>
        <taxon>Ascomycota</taxon>
        <taxon>Pezizomycotina</taxon>
        <taxon>Eurotiomycetes</taxon>
        <taxon>Eurotiomycetidae</taxon>
        <taxon>Eurotiales</taxon>
        <taxon>Thermoascaceae</taxon>
        <taxon>Paecilomyces</taxon>
    </lineage>
</organism>
<feature type="transmembrane region" description="Helical" evidence="14">
    <location>
        <begin position="1062"/>
        <end position="1081"/>
    </location>
</feature>
<evidence type="ECO:0000259" key="17">
    <source>
        <dbReference type="Pfam" id="PF12632"/>
    </source>
</evidence>
<keyword evidence="19" id="KW-1185">Reference proteome</keyword>
<dbReference type="SUPFAM" id="SSF55979">
    <property type="entry name" value="DNA clamp"/>
    <property type="match status" value="2"/>
</dbReference>
<dbReference type="FunFam" id="3.10.150.10:FF:000006">
    <property type="entry name" value="Proliferating cell nuclear antigen"/>
    <property type="match status" value="1"/>
</dbReference>
<feature type="domain" description="Myosin-binding" evidence="17">
    <location>
        <begin position="153"/>
        <end position="431"/>
    </location>
</feature>
<dbReference type="InterPro" id="IPR022659">
    <property type="entry name" value="Pr_cel_nuc_antig_CS"/>
</dbReference>
<evidence type="ECO:0000256" key="3">
    <source>
        <dbReference type="ARBA" id="ARBA00010462"/>
    </source>
</evidence>
<feature type="transmembrane region" description="Helical" evidence="14">
    <location>
        <begin position="174"/>
        <end position="192"/>
    </location>
</feature>
<evidence type="ECO:0000256" key="14">
    <source>
        <dbReference type="SAM" id="Phobius"/>
    </source>
</evidence>
<feature type="transmembrane region" description="Helical" evidence="14">
    <location>
        <begin position="1137"/>
        <end position="1160"/>
    </location>
</feature>
<sequence>MEALIYEDSPLADYLQGEGERSEDWIRQEVDNDSSSDTRLDFAPRGVSTFQERIRNKLPAPLDLTTARKTGAVGKIHDACSFLVSSRIGRNDNERFLEQFGYLIVASQLLNEHSAPSYTSAADVLSKAPATQLPSLSETFGLQGVVFTAATSFSVAWLIHWSRSKSGSGFNTRRVAVLLILLPAIVLVFYAFTRRQWLKYVRHQAVEAASVLVSNARSFDSAASASVVFVQEVELVSRGYRMSTPLPPVSRLEENAQTRRCMRLRRALSESLFSLLERYIQAQKALQPLAESTNLEKYYDIYEISFDELRDAQAGLRERGAEDQYSLRSLRTLFGRLYTVRKSILCCLLALSADGGSSDIPRWSVAVEEMRDLAAVTGSNVTRISNILNEQDRDVIPPSPLPNASPSRDSFRAQFRKLNSLSQSIRALHAKMHVIREESDASLEQRGNESDPSANLMAQYESIGADIRGLLQEWEAGKSALMAGFERSSPSDRSSRPTSSLKSPMSPTFSLSGSTEVEGSPADALKLLEGDSQPYLHPDYNMDDEEVFEAVALPVRKRASMTRQERIARVKEDRAKQAAAREKSDASTNMLKELETHCYDRIFFAFTLPITSQQSPIAAVKTDHTVASIETVFFAILQLALVEVSHSPLIPRILSSLTHTQQDVGSTTRAGKSAEEGMRSSLSASTIGGPSCSRHVPQVVDAIKDLVQDCNFDCNDSGIALQAMDNSHVALVSMMLKAEGFSPYRCDRNIALGINLVSLTKVLRAAQNEDILTLKADDSPDVVNLMFESAETDRISEYDIKLMDIDQDHLAIPETDYAATVEMPSAEFQRICRDLNALSESVVIEATKEGVRFSCQGDIGNGSVTIRQHSNVEKPDQNVSISLSEPVALTFSLKYLVNFTKATNLSTKVKLCLSQEVPLLVEYGLGSGHLRFFLAPKCLERLGRQHRCTTVERFSAVPTSRSVTEQFVKIYSQKNRSSRLGTRLDPSLRVSGGFRAREGYQNVSPNDPPSRMYVPNSRWTWTFVVVSTVQAILTLALESYVFANFQAQLNPSAEDVSSSKTIPTFLTLYIFGFVYELVLVYDALRLKNTIQVIGICICNVGLLIYGAVQMEQIKDAVDVLMVNNAIDEDIWAETMPFLIVIPCVVGLGSALMGFVAWKLYDEFAWSIYKHISADLRMKRRYLTYQIYIALLKFDFFFFLGFTVQFVVIVTGKTDIEFALTLAAIPVTIIILLFAAFFTRRESTWGMLFVILLYHGALAYFMFKLVRMYQPSQYREYLPARRSLTFFAVITLALILATIFNAILCTLNFHRGLKPHITRKKVLSEEEKTTELSANMPGGNVPTRMMID</sequence>
<dbReference type="GO" id="GO:0006275">
    <property type="term" value="P:regulation of DNA replication"/>
    <property type="evidence" value="ECO:0007669"/>
    <property type="project" value="InterPro"/>
</dbReference>
<proteinExistence type="inferred from homology"/>
<dbReference type="Pfam" id="PF12632">
    <property type="entry name" value="Vezatin"/>
    <property type="match status" value="1"/>
</dbReference>
<keyword evidence="9 11" id="KW-0539">Nucleus</keyword>
<dbReference type="eggNOG" id="KOG1636">
    <property type="taxonomic scope" value="Eukaryota"/>
</dbReference>
<dbReference type="Pfam" id="PF02747">
    <property type="entry name" value="PCNA_C"/>
    <property type="match status" value="1"/>
</dbReference>
<evidence type="ECO:0000256" key="6">
    <source>
        <dbReference type="ARBA" id="ARBA00022989"/>
    </source>
</evidence>
<evidence type="ECO:0000256" key="5">
    <source>
        <dbReference type="ARBA" id="ARBA00022705"/>
    </source>
</evidence>
<comment type="function">
    <text evidence="10">This protein is an auxiliary protein of DNA polymerase delta and is involved in the control of eukaryotic DNA replication by increasing the polymerase's processibility during elongation of the leading strand. Involved in DNA repair.</text>
</comment>
<protein>
    <recommendedName>
        <fullName evidence="11">DNA sliding clamp PCNA</fullName>
    </recommendedName>
</protein>
<evidence type="ECO:0000256" key="9">
    <source>
        <dbReference type="ARBA" id="ARBA00023242"/>
    </source>
</evidence>
<dbReference type="NCBIfam" id="TIGR00590">
    <property type="entry name" value="pcna"/>
    <property type="match status" value="1"/>
</dbReference>
<feature type="domain" description="Proliferating cell nuclear antigen PCNA C-terminal" evidence="16">
    <location>
        <begin position="812"/>
        <end position="937"/>
    </location>
</feature>
<evidence type="ECO:0000256" key="4">
    <source>
        <dbReference type="ARBA" id="ARBA00022692"/>
    </source>
</evidence>
<comment type="subcellular location">
    <subcellularLocation>
        <location evidence="2">Endomembrane system</location>
    </subcellularLocation>
    <subcellularLocation>
        <location evidence="1 11">Nucleus</location>
    </subcellularLocation>
</comment>
<feature type="transmembrane region" description="Helical" evidence="14">
    <location>
        <begin position="140"/>
        <end position="162"/>
    </location>
</feature>
<dbReference type="InterPro" id="IPR022648">
    <property type="entry name" value="Pr_cel_nuc_antig_N"/>
</dbReference>
<feature type="transmembrane region" description="Helical" evidence="14">
    <location>
        <begin position="1282"/>
        <end position="1308"/>
    </location>
</feature>
<evidence type="ECO:0000313" key="18">
    <source>
        <dbReference type="EMBL" id="GAD92832.1"/>
    </source>
</evidence>
<keyword evidence="7 12" id="KW-0238">DNA-binding</keyword>
<keyword evidence="5 12" id="KW-0235">DNA replication</keyword>
<dbReference type="Gene3D" id="3.10.150.10">
    <property type="entry name" value="DNA Polymerase III, subunit A, domain 2"/>
    <property type="match status" value="2"/>
</dbReference>
<comment type="function">
    <text evidence="11">This protein is an auxiliary protein of DNA polymerase delta and is involved in the control of eukaryotic DNA replication by increasing the polymerase's processivity during elongation of the leading strand.</text>
</comment>
<dbReference type="GO" id="GO:0030337">
    <property type="term" value="F:DNA polymerase processivity factor activity"/>
    <property type="evidence" value="ECO:0007669"/>
    <property type="project" value="InterPro"/>
</dbReference>
<name>V5FW39_BYSSN</name>
<evidence type="ECO:0000259" key="16">
    <source>
        <dbReference type="Pfam" id="PF02747"/>
    </source>
</evidence>
<dbReference type="EMBL" id="BAUL01000039">
    <property type="protein sequence ID" value="GAD92832.1"/>
    <property type="molecule type" value="Genomic_DNA"/>
</dbReference>
<feature type="compositionally biased region" description="Low complexity" evidence="13">
    <location>
        <begin position="496"/>
        <end position="506"/>
    </location>
</feature>
<dbReference type="PANTHER" id="PTHR34391:SF1">
    <property type="entry name" value="UPF0658 GOLGI APPARATUS MEMBRANE PROTEIN C1952.10C-RELATED"/>
    <property type="match status" value="1"/>
</dbReference>
<dbReference type="HOGENOM" id="CLU_005766_0_0_1"/>
<dbReference type="PRINTS" id="PR00339">
    <property type="entry name" value="PCNACYCLIN"/>
</dbReference>
<dbReference type="InterPro" id="IPR000730">
    <property type="entry name" value="Pr_cel_nuc_antig"/>
</dbReference>
<accession>V5FW39</accession>
<keyword evidence="4 14" id="KW-0812">Transmembrane</keyword>
<dbReference type="FunFam" id="3.10.150.10:FF:000015">
    <property type="entry name" value="Proliferating cell nuclear antigen"/>
    <property type="match status" value="1"/>
</dbReference>
<gene>
    <name evidence="18" type="ORF">PVAR5_1428</name>
</gene>